<evidence type="ECO:0000313" key="1">
    <source>
        <dbReference type="EMBL" id="KLU20865.1"/>
    </source>
</evidence>
<gene>
    <name evidence="1" type="ORF">EOS_39235</name>
</gene>
<dbReference type="EMBL" id="AEJF01000237">
    <property type="protein sequence ID" value="KLU20865.1"/>
    <property type="molecule type" value="Genomic_DNA"/>
</dbReference>
<dbReference type="PATRIC" id="fig|908627.4.peg.8785"/>
<comment type="caution">
    <text evidence="1">The sequence shown here is derived from an EMBL/GenBank/DDBJ whole genome shotgun (WGS) entry which is preliminary data.</text>
</comment>
<dbReference type="Proteomes" id="UP000035963">
    <property type="component" value="Unassembled WGS sequence"/>
</dbReference>
<protein>
    <submittedName>
        <fullName evidence="1">Uncharacterized protein</fullName>
    </submittedName>
</protein>
<organism evidence="1 2">
    <name type="scientific">Caballeronia mineralivorans PML1(12)</name>
    <dbReference type="NCBI Taxonomy" id="908627"/>
    <lineage>
        <taxon>Bacteria</taxon>
        <taxon>Pseudomonadati</taxon>
        <taxon>Pseudomonadota</taxon>
        <taxon>Betaproteobacteria</taxon>
        <taxon>Burkholderiales</taxon>
        <taxon>Burkholderiaceae</taxon>
        <taxon>Caballeronia</taxon>
    </lineage>
</organism>
<name>A0A0J1CJF6_9BURK</name>
<sequence length="65" mass="7131">MIASVIDKETDKVVKAASTIPKFYHRAPEPSGIYGKMPRFTNPANVFARLKVKCAVRKALDEPAG</sequence>
<reference evidence="1 2" key="1">
    <citation type="journal article" date="2015" name="Genome Announc.">
        <title>Draft Genome Sequence of Burkholderia sp. Strain PML1(12), an Ectomycorrhizosphere-Inhabiting Bacterium with Effective Mineral-Weathering Ability.</title>
        <authorList>
            <person name="Uroz S."/>
            <person name="Oger P."/>
        </authorList>
    </citation>
    <scope>NUCLEOTIDE SEQUENCE [LARGE SCALE GENOMIC DNA]</scope>
    <source>
        <strain evidence="2">PML1(12)</strain>
    </source>
</reference>
<keyword evidence="2" id="KW-1185">Reference proteome</keyword>
<evidence type="ECO:0000313" key="2">
    <source>
        <dbReference type="Proteomes" id="UP000035963"/>
    </source>
</evidence>
<dbReference type="AlphaFoldDB" id="A0A0J1CJF6"/>
<proteinExistence type="predicted"/>
<accession>A0A0J1CJF6</accession>